<evidence type="ECO:0000256" key="2">
    <source>
        <dbReference type="ARBA" id="ARBA00022692"/>
    </source>
</evidence>
<dbReference type="AlphaFoldDB" id="A0A7J7JSW0"/>
<keyword evidence="7" id="KW-1015">Disulfide bond</keyword>
<comment type="caution">
    <text evidence="11">The sequence shown here is derived from an EMBL/GenBank/DDBJ whole genome shotgun (WGS) entry which is preliminary data.</text>
</comment>
<sequence>MFWVNILTKPDAGNVNPVDDKSYWNSVYYERRFLDEWNVDIRPASYSLYVAVVREFSGGLTLSEVEVFGYAPYDGPSLSVEFNTNCAHLTIQDPTQPNGIVIEYQYTCYYANTEEGNYQSILVTDKQPVSLCEFRSAEKVTCSAKAINSAGESPVTSQTGYTRIAVRQSDKAELKHSKNKGKTFRITVHQVTLGNKRPDSYVFVVQKETSTSKRKKRSSVHLPPECDLDPDCYITAEIDSSLVDSDGYDFRVGDGKTYQDYYNAPLEPNQDYKIYQAVTVKMEDGFVLVEYYDDPITVHLDAACGLSCIVAIAVSAFVLFIGVVLLVVLIKRRR</sequence>
<evidence type="ECO:0000256" key="5">
    <source>
        <dbReference type="ARBA" id="ARBA00022989"/>
    </source>
</evidence>
<dbReference type="OrthoDB" id="7660885at2759"/>
<dbReference type="EMBL" id="VXIV02001872">
    <property type="protein sequence ID" value="KAF6028985.1"/>
    <property type="molecule type" value="Genomic_DNA"/>
</dbReference>
<evidence type="ECO:0000256" key="7">
    <source>
        <dbReference type="ARBA" id="ARBA00023157"/>
    </source>
</evidence>
<accession>A0A7J7JSW0</accession>
<dbReference type="Pfam" id="PF23144">
    <property type="entry name" value="Fn3_PTPRU"/>
    <property type="match status" value="1"/>
</dbReference>
<proteinExistence type="predicted"/>
<reference evidence="11" key="1">
    <citation type="submission" date="2020-06" db="EMBL/GenBank/DDBJ databases">
        <title>Draft genome of Bugula neritina, a colonial animal packing powerful symbionts and potential medicines.</title>
        <authorList>
            <person name="Rayko M."/>
        </authorList>
    </citation>
    <scope>NUCLEOTIDE SEQUENCE [LARGE SCALE GENOMIC DNA]</scope>
    <source>
        <strain evidence="11">Kwan_BN1</strain>
    </source>
</reference>
<evidence type="ECO:0000256" key="8">
    <source>
        <dbReference type="ARBA" id="ARBA00023180"/>
    </source>
</evidence>
<evidence type="ECO:0000256" key="9">
    <source>
        <dbReference type="SAM" id="Phobius"/>
    </source>
</evidence>
<keyword evidence="6 9" id="KW-0472">Membrane</keyword>
<evidence type="ECO:0000313" key="11">
    <source>
        <dbReference type="EMBL" id="KAF6028985.1"/>
    </source>
</evidence>
<dbReference type="InterPro" id="IPR013783">
    <property type="entry name" value="Ig-like_fold"/>
</dbReference>
<evidence type="ECO:0000259" key="10">
    <source>
        <dbReference type="Pfam" id="PF23144"/>
    </source>
</evidence>
<evidence type="ECO:0000256" key="1">
    <source>
        <dbReference type="ARBA" id="ARBA00004479"/>
    </source>
</evidence>
<keyword evidence="12" id="KW-1185">Reference proteome</keyword>
<keyword evidence="5 9" id="KW-1133">Transmembrane helix</keyword>
<name>A0A7J7JSW0_BUGNE</name>
<protein>
    <recommendedName>
        <fullName evidence="10">Receptor-type tyrosine-protein phosphatase U-like Fn3 domain-containing protein</fullName>
    </recommendedName>
</protein>
<dbReference type="GO" id="GO:0016020">
    <property type="term" value="C:membrane"/>
    <property type="evidence" value="ECO:0007669"/>
    <property type="project" value="UniProtKB-SubCell"/>
</dbReference>
<dbReference type="InterPro" id="IPR051622">
    <property type="entry name" value="R-tyr_protein_phosphatases"/>
</dbReference>
<organism evidence="11 12">
    <name type="scientific">Bugula neritina</name>
    <name type="common">Brown bryozoan</name>
    <name type="synonym">Sertularia neritina</name>
    <dbReference type="NCBI Taxonomy" id="10212"/>
    <lineage>
        <taxon>Eukaryota</taxon>
        <taxon>Metazoa</taxon>
        <taxon>Spiralia</taxon>
        <taxon>Lophotrochozoa</taxon>
        <taxon>Bryozoa</taxon>
        <taxon>Gymnolaemata</taxon>
        <taxon>Cheilostomatida</taxon>
        <taxon>Flustrina</taxon>
        <taxon>Buguloidea</taxon>
        <taxon>Bugulidae</taxon>
        <taxon>Bugula</taxon>
    </lineage>
</organism>
<dbReference type="PANTHER" id="PTHR24051:SF9">
    <property type="entry name" value="FIBRONECTIN TYPE-III DOMAIN-CONTAINING PROTEIN"/>
    <property type="match status" value="1"/>
</dbReference>
<keyword evidence="8" id="KW-0325">Glycoprotein</keyword>
<feature type="domain" description="Receptor-type tyrosine-protein phosphatase U-like Fn3" evidence="10">
    <location>
        <begin position="232"/>
        <end position="278"/>
    </location>
</feature>
<evidence type="ECO:0000313" key="12">
    <source>
        <dbReference type="Proteomes" id="UP000593567"/>
    </source>
</evidence>
<dbReference type="PANTHER" id="PTHR24051">
    <property type="entry name" value="SUSHI DOMAIN-CONTAINING PROTEIN 1"/>
    <property type="match status" value="1"/>
</dbReference>
<comment type="subcellular location">
    <subcellularLocation>
        <location evidence="1">Membrane</location>
        <topology evidence="1">Single-pass type I membrane protein</topology>
    </subcellularLocation>
</comment>
<dbReference type="Gene3D" id="2.60.40.10">
    <property type="entry name" value="Immunoglobulins"/>
    <property type="match status" value="1"/>
</dbReference>
<evidence type="ECO:0000256" key="6">
    <source>
        <dbReference type="ARBA" id="ARBA00023136"/>
    </source>
</evidence>
<feature type="transmembrane region" description="Helical" evidence="9">
    <location>
        <begin position="309"/>
        <end position="330"/>
    </location>
</feature>
<keyword evidence="3" id="KW-0732">Signal</keyword>
<keyword evidence="2 9" id="KW-0812">Transmembrane</keyword>
<keyword evidence="4" id="KW-0677">Repeat</keyword>
<dbReference type="Proteomes" id="UP000593567">
    <property type="component" value="Unassembled WGS sequence"/>
</dbReference>
<gene>
    <name evidence="11" type="ORF">EB796_012705</name>
</gene>
<dbReference type="InterPro" id="IPR057598">
    <property type="entry name" value="Fn3_PTPRU"/>
</dbReference>
<evidence type="ECO:0000256" key="3">
    <source>
        <dbReference type="ARBA" id="ARBA00022729"/>
    </source>
</evidence>
<evidence type="ECO:0000256" key="4">
    <source>
        <dbReference type="ARBA" id="ARBA00022737"/>
    </source>
</evidence>